<dbReference type="PANTHER" id="PTHR15071">
    <property type="entry name" value="MANNOSE-6-PHOSPHATE RECEPTOR FAMILY MEMBER"/>
    <property type="match status" value="1"/>
</dbReference>
<dbReference type="GO" id="GO:0000139">
    <property type="term" value="C:Golgi membrane"/>
    <property type="evidence" value="ECO:0007669"/>
    <property type="project" value="UniProtKB-SubCell"/>
</dbReference>
<organism evidence="11 12">
    <name type="scientific">Podila minutissima</name>
    <dbReference type="NCBI Taxonomy" id="64525"/>
    <lineage>
        <taxon>Eukaryota</taxon>
        <taxon>Fungi</taxon>
        <taxon>Fungi incertae sedis</taxon>
        <taxon>Mucoromycota</taxon>
        <taxon>Mortierellomycotina</taxon>
        <taxon>Mortierellomycetes</taxon>
        <taxon>Mortierellales</taxon>
        <taxon>Mortierellaceae</taxon>
        <taxon>Podila</taxon>
    </lineage>
</organism>
<evidence type="ECO:0000256" key="9">
    <source>
        <dbReference type="SAM" id="Phobius"/>
    </source>
</evidence>
<evidence type="ECO:0000259" key="10">
    <source>
        <dbReference type="PROSITE" id="PS51914"/>
    </source>
</evidence>
<dbReference type="SMART" id="SM01404">
    <property type="entry name" value="CIMR"/>
    <property type="match status" value="1"/>
</dbReference>
<comment type="caution">
    <text evidence="11">The sequence shown here is derived from an EMBL/GenBank/DDBJ whole genome shotgun (WGS) entry which is preliminary data.</text>
</comment>
<dbReference type="InterPro" id="IPR044865">
    <property type="entry name" value="MRH_dom"/>
</dbReference>
<evidence type="ECO:0000256" key="1">
    <source>
        <dbReference type="ARBA" id="ARBA00004308"/>
    </source>
</evidence>
<feature type="transmembrane region" description="Helical" evidence="9">
    <location>
        <begin position="389"/>
        <end position="410"/>
    </location>
</feature>
<dbReference type="PROSITE" id="PS51914">
    <property type="entry name" value="MRH"/>
    <property type="match status" value="1"/>
</dbReference>
<keyword evidence="2" id="KW-0813">Transport</keyword>
<dbReference type="SUPFAM" id="SSF50911">
    <property type="entry name" value="Mannose 6-phosphate receptor domain"/>
    <property type="match status" value="1"/>
</dbReference>
<keyword evidence="7" id="KW-1015">Disulfide bond</keyword>
<accession>A0A9P5SJQ2</accession>
<dbReference type="PANTHER" id="PTHR15071:SF0">
    <property type="entry name" value="MANNOSE 6-PHOSPHATE RECEPTOR-LIKE PROTEIN 1"/>
    <property type="match status" value="1"/>
</dbReference>
<evidence type="ECO:0000256" key="2">
    <source>
        <dbReference type="ARBA" id="ARBA00022448"/>
    </source>
</evidence>
<dbReference type="Gene3D" id="2.70.130.10">
    <property type="entry name" value="Mannose-6-phosphate receptor binding domain"/>
    <property type="match status" value="1"/>
</dbReference>
<evidence type="ECO:0000313" key="11">
    <source>
        <dbReference type="EMBL" id="KAF9329377.1"/>
    </source>
</evidence>
<dbReference type="GO" id="GO:0007034">
    <property type="term" value="P:vacuolar transport"/>
    <property type="evidence" value="ECO:0007669"/>
    <property type="project" value="TreeGrafter"/>
</dbReference>
<dbReference type="GO" id="GO:0010008">
    <property type="term" value="C:endosome membrane"/>
    <property type="evidence" value="ECO:0007669"/>
    <property type="project" value="UniProtKB-SubCell"/>
</dbReference>
<dbReference type="GO" id="GO:0005770">
    <property type="term" value="C:late endosome"/>
    <property type="evidence" value="ECO:0007669"/>
    <property type="project" value="TreeGrafter"/>
</dbReference>
<keyword evidence="3 9" id="KW-0812">Transmembrane</keyword>
<sequence length="478" mass="53323">MVMTEHTHGSYFQSTHARVDSKFHSDTSCSEKIDESFFPTPRPLGSNGGGGLRRCAATRDLTSIGDSVNYCARVSVEFMTGKPCCPFQQQSWQPLSMTSYSTEDVLVDNFETVNRFKKSLLTRLYPTPEGLEDEESWPSTTLFRRTQIHDTSLGSLETLDGEQEALYMYALKDGDQIVLLVHETGVSPVIDSVAQWVESIRAQKEFLAAMYMTTKFLALTVAALALAIGASAVDESPDCTVTHNGKFYDLRPLIRESGDDWVPDTGNDDQIQYKLNVCHTVLYKELDVKNPDGVASWGKRGKGRSLGQLSKTPFFRSENLLLEYKNGDECLGGTGDLKRSTLIHFVCDNSVSGQGKPVLIADSNECSFWFEWRTPAACPTDKPKSDNSGGVFGTILGVALFVYIAGGIAYNRIVHHARGLKQIPNYHSWVEAFDFIKDMVMILLAKCYRPKRSQTYHNLPVDSEINTLIDDDYEDDEV</sequence>
<keyword evidence="12" id="KW-1185">Reference proteome</keyword>
<evidence type="ECO:0000256" key="7">
    <source>
        <dbReference type="ARBA" id="ARBA00023157"/>
    </source>
</evidence>
<keyword evidence="5 9" id="KW-1133">Transmembrane helix</keyword>
<evidence type="ECO:0000313" key="12">
    <source>
        <dbReference type="Proteomes" id="UP000696485"/>
    </source>
</evidence>
<reference evidence="11" key="1">
    <citation type="journal article" date="2020" name="Fungal Divers.">
        <title>Resolving the Mortierellaceae phylogeny through synthesis of multi-gene phylogenetics and phylogenomics.</title>
        <authorList>
            <person name="Vandepol N."/>
            <person name="Liber J."/>
            <person name="Desiro A."/>
            <person name="Na H."/>
            <person name="Kennedy M."/>
            <person name="Barry K."/>
            <person name="Grigoriev I.V."/>
            <person name="Miller A.N."/>
            <person name="O'Donnell K."/>
            <person name="Stajich J.E."/>
            <person name="Bonito G."/>
        </authorList>
    </citation>
    <scope>NUCLEOTIDE SEQUENCE</scope>
    <source>
        <strain evidence="11">NVP1</strain>
    </source>
</reference>
<dbReference type="Proteomes" id="UP000696485">
    <property type="component" value="Unassembled WGS sequence"/>
</dbReference>
<feature type="domain" description="MRH" evidence="10">
    <location>
        <begin position="237"/>
        <end position="380"/>
    </location>
</feature>
<dbReference type="EMBL" id="JAAAUY010000480">
    <property type="protein sequence ID" value="KAF9329377.1"/>
    <property type="molecule type" value="Genomic_DNA"/>
</dbReference>
<protein>
    <submittedName>
        <fullName evidence="11">Cation-independent mannose-6-phosphate receptor CI-MPR</fullName>
    </submittedName>
</protein>
<evidence type="ECO:0000256" key="5">
    <source>
        <dbReference type="ARBA" id="ARBA00022989"/>
    </source>
</evidence>
<dbReference type="InterPro" id="IPR009011">
    <property type="entry name" value="Man6P_isomerase_rcpt-bd_dom_sf"/>
</dbReference>
<proteinExistence type="predicted"/>
<evidence type="ECO:0000256" key="6">
    <source>
        <dbReference type="ARBA" id="ARBA00023136"/>
    </source>
</evidence>
<dbReference type="Pfam" id="PF02157">
    <property type="entry name" value="Man-6-P_recep"/>
    <property type="match status" value="1"/>
</dbReference>
<gene>
    <name evidence="11" type="primary">MRL1</name>
    <name evidence="11" type="ORF">BG006_007539</name>
</gene>
<evidence type="ECO:0000256" key="8">
    <source>
        <dbReference type="ARBA" id="ARBA00023180"/>
    </source>
</evidence>
<keyword evidence="6 9" id="KW-0472">Membrane</keyword>
<keyword evidence="4" id="KW-0732">Signal</keyword>
<comment type="subcellular location">
    <subcellularLocation>
        <location evidence="1">Endomembrane system</location>
    </subcellularLocation>
</comment>
<evidence type="ECO:0000256" key="4">
    <source>
        <dbReference type="ARBA" id="ARBA00022729"/>
    </source>
</evidence>
<evidence type="ECO:0000256" key="3">
    <source>
        <dbReference type="ARBA" id="ARBA00022692"/>
    </source>
</evidence>
<dbReference type="AlphaFoldDB" id="A0A9P5SJQ2"/>
<keyword evidence="11" id="KW-0675">Receptor</keyword>
<dbReference type="InterPro" id="IPR028927">
    <property type="entry name" value="Man-6-P_rcpt"/>
</dbReference>
<name>A0A9P5SJQ2_9FUNG</name>
<keyword evidence="8" id="KW-0325">Glycoprotein</keyword>